<evidence type="ECO:0000313" key="2">
    <source>
        <dbReference type="EMBL" id="NAS25813.1"/>
    </source>
</evidence>
<accession>A0A7C9NAH6</accession>
<comment type="caution">
    <text evidence="2">The sequence shown here is derived from an EMBL/GenBank/DDBJ whole genome shotgun (WGS) entry which is preliminary data.</text>
</comment>
<dbReference type="InterPro" id="IPR001646">
    <property type="entry name" value="5peptide_repeat"/>
</dbReference>
<proteinExistence type="predicted"/>
<dbReference type="EMBL" id="WXEW01000009">
    <property type="protein sequence ID" value="NAS25813.1"/>
    <property type="molecule type" value="Genomic_DNA"/>
</dbReference>
<evidence type="ECO:0008006" key="4">
    <source>
        <dbReference type="Google" id="ProtNLM"/>
    </source>
</evidence>
<dbReference type="AlphaFoldDB" id="A0A7C9NAH6"/>
<protein>
    <recommendedName>
        <fullName evidence="4">Pentapeptide repeat-containing protein</fullName>
    </recommendedName>
</protein>
<keyword evidence="3" id="KW-1185">Reference proteome</keyword>
<evidence type="ECO:0000313" key="3">
    <source>
        <dbReference type="Proteomes" id="UP000479526"/>
    </source>
</evidence>
<reference evidence="2 3" key="1">
    <citation type="submission" date="2020-01" db="EMBL/GenBank/DDBJ databases">
        <title>Herbidospora sp. NEAU-GS84 nov., a novel actinomycete isolated from soil.</title>
        <authorList>
            <person name="Han L."/>
        </authorList>
    </citation>
    <scope>NUCLEOTIDE SEQUENCE [LARGE SCALE GENOMIC DNA]</scope>
    <source>
        <strain evidence="2 3">NEAU-GS84</strain>
    </source>
</reference>
<feature type="region of interest" description="Disordered" evidence="1">
    <location>
        <begin position="25"/>
        <end position="68"/>
    </location>
</feature>
<dbReference type="RefSeq" id="WP_161482848.1">
    <property type="nucleotide sequence ID" value="NZ_WXEW01000009.1"/>
</dbReference>
<evidence type="ECO:0000256" key="1">
    <source>
        <dbReference type="SAM" id="MobiDB-lite"/>
    </source>
</evidence>
<dbReference type="Proteomes" id="UP000479526">
    <property type="component" value="Unassembled WGS sequence"/>
</dbReference>
<name>A0A7C9NAH6_9ACTN</name>
<dbReference type="Gene3D" id="2.160.20.80">
    <property type="entry name" value="E3 ubiquitin-protein ligase SopA"/>
    <property type="match status" value="1"/>
</dbReference>
<dbReference type="Pfam" id="PF13576">
    <property type="entry name" value="Pentapeptide_3"/>
    <property type="match status" value="1"/>
</dbReference>
<sequence>MQRPRAGGPDLSSANQCRSEAYLLDFRPKLRGPRPVRPAASRSGSRRPRWGAGVPRASRARRTIRPAGSGARFDEATFTGDASFYRATFTRDAYFREATFTGDAWFDGATLTGEARFDGATFTGNARFAGVTFTRPPGSMGRVLAGPRSGRRGGGWKLPRRRRRIWWRTTGPRPGLRPVRESTLAIRSLWKKSCQHNEVSARGMEALRR</sequence>
<gene>
    <name evidence="2" type="ORF">GT755_29545</name>
</gene>
<organism evidence="2 3">
    <name type="scientific">Herbidospora solisilvae</name>
    <dbReference type="NCBI Taxonomy" id="2696284"/>
    <lineage>
        <taxon>Bacteria</taxon>
        <taxon>Bacillati</taxon>
        <taxon>Actinomycetota</taxon>
        <taxon>Actinomycetes</taxon>
        <taxon>Streptosporangiales</taxon>
        <taxon>Streptosporangiaceae</taxon>
        <taxon>Herbidospora</taxon>
    </lineage>
</organism>